<dbReference type="PANTHER" id="PTHR43537">
    <property type="entry name" value="TRANSCRIPTIONAL REGULATOR, GNTR FAMILY"/>
    <property type="match status" value="1"/>
</dbReference>
<dbReference type="PANTHER" id="PTHR43537:SF5">
    <property type="entry name" value="UXU OPERON TRANSCRIPTIONAL REGULATOR"/>
    <property type="match status" value="1"/>
</dbReference>
<dbReference type="InterPro" id="IPR000524">
    <property type="entry name" value="Tscrpt_reg_HTH_GntR"/>
</dbReference>
<dbReference type="InterPro" id="IPR008920">
    <property type="entry name" value="TF_FadR/GntR_C"/>
</dbReference>
<dbReference type="GO" id="GO:0003677">
    <property type="term" value="F:DNA binding"/>
    <property type="evidence" value="ECO:0007669"/>
    <property type="project" value="UniProtKB-KW"/>
</dbReference>
<evidence type="ECO:0000256" key="2">
    <source>
        <dbReference type="ARBA" id="ARBA00023125"/>
    </source>
</evidence>
<dbReference type="Gene3D" id="1.20.120.530">
    <property type="entry name" value="GntR ligand-binding domain-like"/>
    <property type="match status" value="1"/>
</dbReference>
<dbReference type="Pfam" id="PF00392">
    <property type="entry name" value="GntR"/>
    <property type="match status" value="1"/>
</dbReference>
<dbReference type="Gene3D" id="1.10.10.10">
    <property type="entry name" value="Winged helix-like DNA-binding domain superfamily/Winged helix DNA-binding domain"/>
    <property type="match status" value="1"/>
</dbReference>
<dbReference type="GO" id="GO:0003700">
    <property type="term" value="F:DNA-binding transcription factor activity"/>
    <property type="evidence" value="ECO:0007669"/>
    <property type="project" value="InterPro"/>
</dbReference>
<name>A0A917UK56_9ACTN</name>
<keyword evidence="2" id="KW-0238">DNA-binding</keyword>
<dbReference type="SUPFAM" id="SSF48008">
    <property type="entry name" value="GntR ligand-binding domain-like"/>
    <property type="match status" value="1"/>
</dbReference>
<evidence type="ECO:0000313" key="5">
    <source>
        <dbReference type="EMBL" id="GGM97248.1"/>
    </source>
</evidence>
<keyword evidence="6" id="KW-1185">Reference proteome</keyword>
<gene>
    <name evidence="5" type="ORF">GCM10011578_017460</name>
</gene>
<dbReference type="SMART" id="SM00895">
    <property type="entry name" value="FCD"/>
    <property type="match status" value="1"/>
</dbReference>
<dbReference type="SMART" id="SM00345">
    <property type="entry name" value="HTH_GNTR"/>
    <property type="match status" value="1"/>
</dbReference>
<proteinExistence type="predicted"/>
<organism evidence="5 6">
    <name type="scientific">Streptomyces fuscichromogenes</name>
    <dbReference type="NCBI Taxonomy" id="1324013"/>
    <lineage>
        <taxon>Bacteria</taxon>
        <taxon>Bacillati</taxon>
        <taxon>Actinomycetota</taxon>
        <taxon>Actinomycetes</taxon>
        <taxon>Kitasatosporales</taxon>
        <taxon>Streptomycetaceae</taxon>
        <taxon>Streptomyces</taxon>
    </lineage>
</organism>
<dbReference type="InterPro" id="IPR036390">
    <property type="entry name" value="WH_DNA-bd_sf"/>
</dbReference>
<evidence type="ECO:0000256" key="1">
    <source>
        <dbReference type="ARBA" id="ARBA00023015"/>
    </source>
</evidence>
<accession>A0A917UK56</accession>
<reference evidence="5" key="2">
    <citation type="submission" date="2020-09" db="EMBL/GenBank/DDBJ databases">
        <authorList>
            <person name="Sun Q."/>
            <person name="Zhou Y."/>
        </authorList>
    </citation>
    <scope>NUCLEOTIDE SEQUENCE</scope>
    <source>
        <strain evidence="5">CGMCC 4.7110</strain>
    </source>
</reference>
<dbReference type="SUPFAM" id="SSF46785">
    <property type="entry name" value="Winged helix' DNA-binding domain"/>
    <property type="match status" value="1"/>
</dbReference>
<comment type="caution">
    <text evidence="5">The sequence shown here is derived from an EMBL/GenBank/DDBJ whole genome shotgun (WGS) entry which is preliminary data.</text>
</comment>
<evidence type="ECO:0000256" key="3">
    <source>
        <dbReference type="ARBA" id="ARBA00023163"/>
    </source>
</evidence>
<evidence type="ECO:0000313" key="6">
    <source>
        <dbReference type="Proteomes" id="UP000653411"/>
    </source>
</evidence>
<sequence>MAEGRSVTFDRARSTGSVVDSVVEQVERTIAERRLPAGYRFGTKQDLCEQFGIAPATLGEALRVLRGRGVIEARPGPGGGLFVTERSPLLRLAHNVMQLREQGATVNQVVAVLDALDESVISDAARYRSKDDLGDLDALMGEVADVWHVPAEGLHANWRLHRRIAEISPNPVLRAFYLNLVDYIESELAGGQAATMDVPGFEAASEDRLDMHRAIVEAIRSGDQDEVRAAVLRHRTLGR</sequence>
<dbReference type="Pfam" id="PF07729">
    <property type="entry name" value="FCD"/>
    <property type="match status" value="1"/>
</dbReference>
<dbReference type="EMBL" id="BMML01000003">
    <property type="protein sequence ID" value="GGM97248.1"/>
    <property type="molecule type" value="Genomic_DNA"/>
</dbReference>
<protein>
    <submittedName>
        <fullName evidence="5">GntR family transcriptional regulator</fullName>
    </submittedName>
</protein>
<feature type="domain" description="HTH gntR-type" evidence="4">
    <location>
        <begin position="16"/>
        <end position="86"/>
    </location>
</feature>
<dbReference type="Proteomes" id="UP000653411">
    <property type="component" value="Unassembled WGS sequence"/>
</dbReference>
<reference evidence="5" key="1">
    <citation type="journal article" date="2014" name="Int. J. Syst. Evol. Microbiol.">
        <title>Complete genome sequence of Corynebacterium casei LMG S-19264T (=DSM 44701T), isolated from a smear-ripened cheese.</title>
        <authorList>
            <consortium name="US DOE Joint Genome Institute (JGI-PGF)"/>
            <person name="Walter F."/>
            <person name="Albersmeier A."/>
            <person name="Kalinowski J."/>
            <person name="Ruckert C."/>
        </authorList>
    </citation>
    <scope>NUCLEOTIDE SEQUENCE</scope>
    <source>
        <strain evidence="5">CGMCC 4.7110</strain>
    </source>
</reference>
<dbReference type="InterPro" id="IPR036388">
    <property type="entry name" value="WH-like_DNA-bd_sf"/>
</dbReference>
<dbReference type="AlphaFoldDB" id="A0A917UK56"/>
<dbReference type="InterPro" id="IPR011711">
    <property type="entry name" value="GntR_C"/>
</dbReference>
<evidence type="ECO:0000259" key="4">
    <source>
        <dbReference type="PROSITE" id="PS50949"/>
    </source>
</evidence>
<dbReference type="PROSITE" id="PS50949">
    <property type="entry name" value="HTH_GNTR"/>
    <property type="match status" value="1"/>
</dbReference>
<keyword evidence="1" id="KW-0805">Transcription regulation</keyword>
<keyword evidence="3" id="KW-0804">Transcription</keyword>